<dbReference type="EMBL" id="KU594605">
    <property type="protein sequence ID" value="AMO42853.1"/>
    <property type="molecule type" value="Genomic_DNA"/>
</dbReference>
<dbReference type="RefSeq" id="YP_009302152.1">
    <property type="nucleotide sequence ID" value="NC_031242.1"/>
</dbReference>
<accession>A0A127KL91</accession>
<dbReference type="Proteomes" id="UP000201797">
    <property type="component" value="Segment"/>
</dbReference>
<dbReference type="KEGG" id="vg:29124075"/>
<proteinExistence type="predicted"/>
<organism evidence="1 2">
    <name type="scientific">Cyanophage S-RIM50</name>
    <dbReference type="NCBI Taxonomy" id="687803"/>
    <lineage>
        <taxon>Viruses</taxon>
        <taxon>Duplodnaviria</taxon>
        <taxon>Heunggongvirae</taxon>
        <taxon>Uroviricota</taxon>
        <taxon>Caudoviricetes</taxon>
        <taxon>Pantevenvirales</taxon>
        <taxon>Kyanoviridae</taxon>
        <taxon>Neptunevirus</taxon>
        <taxon>Neptunevirus srim50</taxon>
    </lineage>
</organism>
<evidence type="ECO:0000313" key="2">
    <source>
        <dbReference type="Proteomes" id="UP000201797"/>
    </source>
</evidence>
<name>A0A127KL91_9CAUD</name>
<reference evidence="1 2" key="1">
    <citation type="submission" date="2016-01" db="EMBL/GenBank/DDBJ databases">
        <title>The genomic content and context of auxiliary metabolic genes in marine cyanophages.</title>
        <authorList>
            <person name="Marston M.F."/>
            <person name="Martiny J.B.H."/>
            <person name="Crummett L.T."/>
        </authorList>
    </citation>
    <scope>NUCLEOTIDE SEQUENCE [LARGE SCALE GENOMIC DNA]</scope>
    <source>
        <strain evidence="1">RW_29_0704</strain>
    </source>
</reference>
<evidence type="ECO:0000313" key="1">
    <source>
        <dbReference type="EMBL" id="AMO42853.1"/>
    </source>
</evidence>
<protein>
    <submittedName>
        <fullName evidence="1">Uncharacterized protein</fullName>
    </submittedName>
</protein>
<dbReference type="OrthoDB" id="39938at10239"/>
<gene>
    <name evidence="1" type="ORF">R290704_071</name>
</gene>
<dbReference type="GeneID" id="29124075"/>
<keyword evidence="2" id="KW-1185">Reference proteome</keyword>
<sequence length="75" mass="8835">MTVTLQPRKINNTVYEMPTVDGMDRCQINNRLHYINEEMSKLRATQEALIAMRNQLDRHNEMQEMGDLFDEMFGG</sequence>